<evidence type="ECO:0000256" key="4">
    <source>
        <dbReference type="PROSITE-ProRule" id="PRU00169"/>
    </source>
</evidence>
<dbReference type="InterPro" id="IPR036388">
    <property type="entry name" value="WH-like_DNA-bd_sf"/>
</dbReference>
<dbReference type="SMART" id="SM00448">
    <property type="entry name" value="REC"/>
    <property type="match status" value="1"/>
</dbReference>
<dbReference type="PANTHER" id="PTHR44688:SF16">
    <property type="entry name" value="DNA-BINDING TRANSCRIPTIONAL ACTIVATOR DEVR_DOSR"/>
    <property type="match status" value="1"/>
</dbReference>
<feature type="modified residue" description="4-aspartylphosphate" evidence="4">
    <location>
        <position position="53"/>
    </location>
</feature>
<evidence type="ECO:0000256" key="2">
    <source>
        <dbReference type="ARBA" id="ARBA00023125"/>
    </source>
</evidence>
<dbReference type="PROSITE" id="PS00622">
    <property type="entry name" value="HTH_LUXR_1"/>
    <property type="match status" value="1"/>
</dbReference>
<dbReference type="PRINTS" id="PR00038">
    <property type="entry name" value="HTHLUXR"/>
</dbReference>
<dbReference type="eggNOG" id="COG2197">
    <property type="taxonomic scope" value="Bacteria"/>
</dbReference>
<keyword evidence="3" id="KW-0804">Transcription</keyword>
<dbReference type="InterPro" id="IPR016032">
    <property type="entry name" value="Sig_transdc_resp-reg_C-effctor"/>
</dbReference>
<dbReference type="OrthoDB" id="2962330at2"/>
<evidence type="ECO:0000256" key="1">
    <source>
        <dbReference type="ARBA" id="ARBA00023015"/>
    </source>
</evidence>
<dbReference type="GO" id="GO:0003677">
    <property type="term" value="F:DNA binding"/>
    <property type="evidence" value="ECO:0007669"/>
    <property type="project" value="UniProtKB-KW"/>
</dbReference>
<dbReference type="Gene3D" id="3.40.50.2300">
    <property type="match status" value="1"/>
</dbReference>
<dbReference type="InterPro" id="IPR000792">
    <property type="entry name" value="Tscrpt_reg_LuxR_C"/>
</dbReference>
<evidence type="ECO:0000259" key="5">
    <source>
        <dbReference type="PROSITE" id="PS50043"/>
    </source>
</evidence>
<name>K2QPG8_9FLAO</name>
<dbReference type="Pfam" id="PF00072">
    <property type="entry name" value="Response_reg"/>
    <property type="match status" value="1"/>
</dbReference>
<feature type="domain" description="Response regulatory" evidence="6">
    <location>
        <begin position="4"/>
        <end position="117"/>
    </location>
</feature>
<keyword evidence="4" id="KW-0597">Phosphoprotein</keyword>
<gene>
    <name evidence="7" type="ORF">I215_01320</name>
</gene>
<dbReference type="AlphaFoldDB" id="K2QPG8"/>
<dbReference type="Gene3D" id="1.10.10.10">
    <property type="entry name" value="Winged helix-like DNA-binding domain superfamily/Winged helix DNA-binding domain"/>
    <property type="match status" value="1"/>
</dbReference>
<dbReference type="SUPFAM" id="SSF46894">
    <property type="entry name" value="C-terminal effector domain of the bipartite response regulators"/>
    <property type="match status" value="1"/>
</dbReference>
<keyword evidence="8" id="KW-1185">Reference proteome</keyword>
<dbReference type="EMBL" id="AMSG01000001">
    <property type="protein sequence ID" value="EKF56812.1"/>
    <property type="molecule type" value="Genomic_DNA"/>
</dbReference>
<dbReference type="SUPFAM" id="SSF52172">
    <property type="entry name" value="CheY-like"/>
    <property type="match status" value="1"/>
</dbReference>
<organism evidence="7 8">
    <name type="scientific">Galbibacter marinus</name>
    <dbReference type="NCBI Taxonomy" id="555500"/>
    <lineage>
        <taxon>Bacteria</taxon>
        <taxon>Pseudomonadati</taxon>
        <taxon>Bacteroidota</taxon>
        <taxon>Flavobacteriia</taxon>
        <taxon>Flavobacteriales</taxon>
        <taxon>Flavobacteriaceae</taxon>
        <taxon>Galbibacter</taxon>
    </lineage>
</organism>
<dbReference type="STRING" id="555500.I215_01320"/>
<dbReference type="Proteomes" id="UP000007364">
    <property type="component" value="Unassembled WGS sequence"/>
</dbReference>
<dbReference type="InterPro" id="IPR001789">
    <property type="entry name" value="Sig_transdc_resp-reg_receiver"/>
</dbReference>
<protein>
    <submittedName>
        <fullName evidence="7">Two component transcriptional regulator, luxr family protein</fullName>
    </submittedName>
</protein>
<feature type="domain" description="HTH luxR-type" evidence="5">
    <location>
        <begin position="130"/>
        <end position="197"/>
    </location>
</feature>
<dbReference type="PANTHER" id="PTHR44688">
    <property type="entry name" value="DNA-BINDING TRANSCRIPTIONAL ACTIVATOR DEVR_DOSR"/>
    <property type="match status" value="1"/>
</dbReference>
<evidence type="ECO:0000313" key="7">
    <source>
        <dbReference type="EMBL" id="EKF56812.1"/>
    </source>
</evidence>
<dbReference type="GO" id="GO:0000160">
    <property type="term" value="P:phosphorelay signal transduction system"/>
    <property type="evidence" value="ECO:0007669"/>
    <property type="project" value="InterPro"/>
</dbReference>
<evidence type="ECO:0000256" key="3">
    <source>
        <dbReference type="ARBA" id="ARBA00023163"/>
    </source>
</evidence>
<dbReference type="RefSeq" id="WP_008990141.1">
    <property type="nucleotide sequence ID" value="NZ_AMSG01000001.1"/>
</dbReference>
<evidence type="ECO:0000313" key="8">
    <source>
        <dbReference type="Proteomes" id="UP000007364"/>
    </source>
</evidence>
<dbReference type="GO" id="GO:0006355">
    <property type="term" value="P:regulation of DNA-templated transcription"/>
    <property type="evidence" value="ECO:0007669"/>
    <property type="project" value="InterPro"/>
</dbReference>
<dbReference type="SMART" id="SM00421">
    <property type="entry name" value="HTH_LUXR"/>
    <property type="match status" value="1"/>
</dbReference>
<comment type="caution">
    <text evidence="7">The sequence shown here is derived from an EMBL/GenBank/DDBJ whole genome shotgun (WGS) entry which is preliminary data.</text>
</comment>
<proteinExistence type="predicted"/>
<keyword evidence="2" id="KW-0238">DNA-binding</keyword>
<dbReference type="Pfam" id="PF00196">
    <property type="entry name" value="GerE"/>
    <property type="match status" value="1"/>
</dbReference>
<dbReference type="CDD" id="cd06170">
    <property type="entry name" value="LuxR_C_like"/>
    <property type="match status" value="1"/>
</dbReference>
<sequence length="199" mass="22362">MKNKVLVLEDDIVIAKSIQIGLISSGFDPHIATRFNSAIRLFEQHDFDAAICDINLKQTSDGIDFVTEIIKGKIPVIFLTAYSDLNTIKRVEPICPYAFLTKPFNNNQLILTLKLALKNSTRTGLIPTEDIQNAFTFKMTKRELEIIEQMSLGKTTKEIADNLNISPLTVSTHRKNILGKTSAKNSIELIAIAKQKQWM</sequence>
<dbReference type="PROSITE" id="PS50043">
    <property type="entry name" value="HTH_LUXR_2"/>
    <property type="match status" value="1"/>
</dbReference>
<accession>K2QPG8</accession>
<keyword evidence="1" id="KW-0805">Transcription regulation</keyword>
<evidence type="ECO:0000259" key="6">
    <source>
        <dbReference type="PROSITE" id="PS50110"/>
    </source>
</evidence>
<reference evidence="7 8" key="1">
    <citation type="journal article" date="2012" name="J. Bacteriol.">
        <title>Genome Sequence of Galbibacter marinum Type Strain ck-I2-15.</title>
        <authorList>
            <person name="Lai Q."/>
            <person name="Li C."/>
            <person name="Shao Z."/>
        </authorList>
    </citation>
    <scope>NUCLEOTIDE SEQUENCE [LARGE SCALE GENOMIC DNA]</scope>
    <source>
        <strain evidence="8">ck-I2-15</strain>
    </source>
</reference>
<dbReference type="InterPro" id="IPR011006">
    <property type="entry name" value="CheY-like_superfamily"/>
</dbReference>
<dbReference type="PROSITE" id="PS50110">
    <property type="entry name" value="RESPONSE_REGULATORY"/>
    <property type="match status" value="1"/>
</dbReference>